<dbReference type="AlphaFoldDB" id="A0A927FGM7"/>
<feature type="compositionally biased region" description="Basic and acidic residues" evidence="1">
    <location>
        <begin position="271"/>
        <end position="284"/>
    </location>
</feature>
<dbReference type="Proteomes" id="UP000647424">
    <property type="component" value="Unassembled WGS sequence"/>
</dbReference>
<feature type="domain" description="MobA/VirD2-like nuclease" evidence="2">
    <location>
        <begin position="151"/>
        <end position="242"/>
    </location>
</feature>
<name>A0A927FGM7_9BURK</name>
<dbReference type="Pfam" id="PF03432">
    <property type="entry name" value="Relaxase"/>
    <property type="match status" value="1"/>
</dbReference>
<dbReference type="InterPro" id="IPR005094">
    <property type="entry name" value="Endonuclease_MobA/VirD2"/>
</dbReference>
<reference evidence="3" key="1">
    <citation type="submission" date="2020-09" db="EMBL/GenBank/DDBJ databases">
        <title>Genome seq and assembly of Limnohabitants sp.</title>
        <authorList>
            <person name="Chhetri G."/>
        </authorList>
    </citation>
    <scope>NUCLEOTIDE SEQUENCE</scope>
    <source>
        <strain evidence="3">JUR4</strain>
    </source>
</reference>
<evidence type="ECO:0000313" key="4">
    <source>
        <dbReference type="Proteomes" id="UP000647424"/>
    </source>
</evidence>
<dbReference type="Gene3D" id="3.30.930.30">
    <property type="match status" value="1"/>
</dbReference>
<evidence type="ECO:0000256" key="1">
    <source>
        <dbReference type="SAM" id="MobiDB-lite"/>
    </source>
</evidence>
<accession>A0A927FGM7</accession>
<feature type="region of interest" description="Disordered" evidence="1">
    <location>
        <begin position="24"/>
        <end position="50"/>
    </location>
</feature>
<proteinExistence type="predicted"/>
<feature type="region of interest" description="Disordered" evidence="1">
    <location>
        <begin position="263"/>
        <end position="288"/>
    </location>
</feature>
<dbReference type="RefSeq" id="WP_191819557.1">
    <property type="nucleotide sequence ID" value="NZ_JACYFT010000002.1"/>
</dbReference>
<evidence type="ECO:0000313" key="3">
    <source>
        <dbReference type="EMBL" id="MBD8051099.1"/>
    </source>
</evidence>
<organism evidence="3 4">
    <name type="scientific">Limnohabitans radicicola</name>
    <dbReference type="NCBI Taxonomy" id="2771427"/>
    <lineage>
        <taxon>Bacteria</taxon>
        <taxon>Pseudomonadati</taxon>
        <taxon>Pseudomonadota</taxon>
        <taxon>Betaproteobacteria</taxon>
        <taxon>Burkholderiales</taxon>
        <taxon>Comamonadaceae</taxon>
        <taxon>Limnohabitans</taxon>
    </lineage>
</organism>
<keyword evidence="4" id="KW-1185">Reference proteome</keyword>
<evidence type="ECO:0000259" key="2">
    <source>
        <dbReference type="Pfam" id="PF03432"/>
    </source>
</evidence>
<dbReference type="EMBL" id="JACYFT010000002">
    <property type="protein sequence ID" value="MBD8051099.1"/>
    <property type="molecule type" value="Genomic_DNA"/>
</dbReference>
<comment type="caution">
    <text evidence="3">The sequence shown here is derived from an EMBL/GenBank/DDBJ whole genome shotgun (WGS) entry which is preliminary data.</text>
</comment>
<protein>
    <submittedName>
        <fullName evidence="3">Relaxase/mobilization nuclease domain-containing protein</fullName>
    </submittedName>
</protein>
<gene>
    <name evidence="3" type="ORF">IC609_11115</name>
</gene>
<sequence length="348" mass="39031">MPAKVYVDRVLVHWGEELLWDESHRSVRKKPAQSSPITLPKFGAGGRSNAAGSQAANAVKAAKVREHLAALVRKAPQVMVKITGGGADMRRIGSHIDYIARGGKYKKKDQEELEIETDDGQVIHGKEARAQLKDMFAYSGTPIPAEVQDLTSDTTLQRRQRREALNMILSMPHGIQRETVKAAARATVRELFGNNHLFAMVHHEDTDHQHTHVVVKMVGHDGKRLNPKKADLENWRLAFARQLNARGIDAVATRRRVRLQRKKGESQAVRQIKDRGEEPLREGTSKTQDVAQMRAQANEKQATQAYKEMAQALASSDLSEDRKLAQGLQGYLKQHGVELRLRRQPGIR</sequence>